<comment type="pathway">
    <text evidence="1 7">Cell wall biogenesis; peptidoglycan biosynthesis.</text>
</comment>
<keyword evidence="10" id="KW-1185">Reference proteome</keyword>
<evidence type="ECO:0000313" key="9">
    <source>
        <dbReference type="EMBL" id="TXC78915.1"/>
    </source>
</evidence>
<proteinExistence type="inferred from homology"/>
<dbReference type="GO" id="GO:0016740">
    <property type="term" value="F:transferase activity"/>
    <property type="evidence" value="ECO:0007669"/>
    <property type="project" value="UniProtKB-KW"/>
</dbReference>
<keyword evidence="3" id="KW-0808">Transferase</keyword>
<dbReference type="Pfam" id="PF03734">
    <property type="entry name" value="YkuD"/>
    <property type="match status" value="1"/>
</dbReference>
<accession>A0A5C6V5J1</accession>
<reference evidence="9 10" key="1">
    <citation type="submission" date="2019-08" db="EMBL/GenBank/DDBJ databases">
        <title>Genome of Luteibaculum oceani JCM 18817.</title>
        <authorList>
            <person name="Bowman J.P."/>
        </authorList>
    </citation>
    <scope>NUCLEOTIDE SEQUENCE [LARGE SCALE GENOMIC DNA]</scope>
    <source>
        <strain evidence="9 10">JCM 18817</strain>
    </source>
</reference>
<dbReference type="RefSeq" id="WP_147014439.1">
    <property type="nucleotide sequence ID" value="NZ_VORB01000005.1"/>
</dbReference>
<organism evidence="9 10">
    <name type="scientific">Luteibaculum oceani</name>
    <dbReference type="NCBI Taxonomy" id="1294296"/>
    <lineage>
        <taxon>Bacteria</taxon>
        <taxon>Pseudomonadati</taxon>
        <taxon>Bacteroidota</taxon>
        <taxon>Flavobacteriia</taxon>
        <taxon>Flavobacteriales</taxon>
        <taxon>Luteibaculaceae</taxon>
        <taxon>Luteibaculum</taxon>
    </lineage>
</organism>
<dbReference type="CDD" id="cd16913">
    <property type="entry name" value="YkuD_like"/>
    <property type="match status" value="1"/>
</dbReference>
<dbReference type="OrthoDB" id="9809748at2"/>
<dbReference type="Proteomes" id="UP000321168">
    <property type="component" value="Unassembled WGS sequence"/>
</dbReference>
<evidence type="ECO:0000256" key="3">
    <source>
        <dbReference type="ARBA" id="ARBA00022679"/>
    </source>
</evidence>
<dbReference type="PROSITE" id="PS52029">
    <property type="entry name" value="LD_TPASE"/>
    <property type="match status" value="1"/>
</dbReference>
<keyword evidence="5 7" id="KW-0573">Peptidoglycan synthesis</keyword>
<dbReference type="EMBL" id="VORB01000005">
    <property type="protein sequence ID" value="TXC78915.1"/>
    <property type="molecule type" value="Genomic_DNA"/>
</dbReference>
<dbReference type="PANTHER" id="PTHR36699:SF1">
    <property type="entry name" value="L,D-TRANSPEPTIDASE YAFK-RELATED"/>
    <property type="match status" value="1"/>
</dbReference>
<evidence type="ECO:0000256" key="7">
    <source>
        <dbReference type="PROSITE-ProRule" id="PRU01373"/>
    </source>
</evidence>
<keyword evidence="6 7" id="KW-0961">Cell wall biogenesis/degradation</keyword>
<feature type="active site" description="Nucleophile" evidence="7">
    <location>
        <position position="140"/>
    </location>
</feature>
<feature type="domain" description="L,D-TPase catalytic" evidence="8">
    <location>
        <begin position="28"/>
        <end position="164"/>
    </location>
</feature>
<evidence type="ECO:0000256" key="4">
    <source>
        <dbReference type="ARBA" id="ARBA00022960"/>
    </source>
</evidence>
<dbReference type="GO" id="GO:0008360">
    <property type="term" value="P:regulation of cell shape"/>
    <property type="evidence" value="ECO:0007669"/>
    <property type="project" value="UniProtKB-UniRule"/>
</dbReference>
<comment type="caution">
    <text evidence="9">The sequence shown here is derived from an EMBL/GenBank/DDBJ whole genome shotgun (WGS) entry which is preliminary data.</text>
</comment>
<keyword evidence="4 7" id="KW-0133">Cell shape</keyword>
<dbReference type="PANTHER" id="PTHR36699">
    <property type="entry name" value="LD-TRANSPEPTIDASE"/>
    <property type="match status" value="1"/>
</dbReference>
<evidence type="ECO:0000313" key="10">
    <source>
        <dbReference type="Proteomes" id="UP000321168"/>
    </source>
</evidence>
<evidence type="ECO:0000256" key="2">
    <source>
        <dbReference type="ARBA" id="ARBA00005992"/>
    </source>
</evidence>
<evidence type="ECO:0000256" key="5">
    <source>
        <dbReference type="ARBA" id="ARBA00022984"/>
    </source>
</evidence>
<dbReference type="AlphaFoldDB" id="A0A5C6V5J1"/>
<name>A0A5C6V5J1_9FLAO</name>
<gene>
    <name evidence="9" type="ORF">FRX97_06790</name>
</gene>
<dbReference type="GO" id="GO:0004180">
    <property type="term" value="F:carboxypeptidase activity"/>
    <property type="evidence" value="ECO:0007669"/>
    <property type="project" value="UniProtKB-ARBA"/>
</dbReference>
<evidence type="ECO:0000256" key="1">
    <source>
        <dbReference type="ARBA" id="ARBA00004752"/>
    </source>
</evidence>
<evidence type="ECO:0000256" key="6">
    <source>
        <dbReference type="ARBA" id="ARBA00023316"/>
    </source>
</evidence>
<dbReference type="SUPFAM" id="SSF141523">
    <property type="entry name" value="L,D-transpeptidase catalytic domain-like"/>
    <property type="match status" value="1"/>
</dbReference>
<dbReference type="InterPro" id="IPR005490">
    <property type="entry name" value="LD_TPept_cat_dom"/>
</dbReference>
<dbReference type="InterPro" id="IPR038063">
    <property type="entry name" value="Transpep_catalytic_dom"/>
</dbReference>
<dbReference type="UniPathway" id="UPA00219"/>
<feature type="active site" description="Proton donor/acceptor" evidence="7">
    <location>
        <position position="118"/>
    </location>
</feature>
<sequence length="165" mass="18591">MIVSLVLVILFLLQSKLTPELDVNARIDRIEVYKSQRVLKVFSGDKELKSYSISLGFSPRGDKQIEGDGKTPEGKYFIDRKNPKSAFYLNLGVSYPTEEQKLVAQKEGRDPGGLIKIHGLQNGWGWMGRLHLLRDWTAGCIALTNGEIKELYDHVPVGTPIFIYP</sequence>
<evidence type="ECO:0000259" key="8">
    <source>
        <dbReference type="PROSITE" id="PS52029"/>
    </source>
</evidence>
<dbReference type="GO" id="GO:0009252">
    <property type="term" value="P:peptidoglycan biosynthetic process"/>
    <property type="evidence" value="ECO:0007669"/>
    <property type="project" value="UniProtKB-UniPathway"/>
</dbReference>
<protein>
    <submittedName>
        <fullName evidence="9">L,D-transpeptidase family protein</fullName>
    </submittedName>
</protein>
<dbReference type="Gene3D" id="2.40.440.10">
    <property type="entry name" value="L,D-transpeptidase catalytic domain-like"/>
    <property type="match status" value="1"/>
</dbReference>
<comment type="similarity">
    <text evidence="2">Belongs to the YkuD family.</text>
</comment>
<dbReference type="GO" id="GO:0071555">
    <property type="term" value="P:cell wall organization"/>
    <property type="evidence" value="ECO:0007669"/>
    <property type="project" value="UniProtKB-UniRule"/>
</dbReference>